<reference evidence="2 3" key="1">
    <citation type="journal article" date="2018" name="Mol. Plant">
        <title>The genome of Artemisia annua provides insight into the evolution of Asteraceae family and artemisinin biosynthesis.</title>
        <authorList>
            <person name="Shen Q."/>
            <person name="Zhang L."/>
            <person name="Liao Z."/>
            <person name="Wang S."/>
            <person name="Yan T."/>
            <person name="Shi P."/>
            <person name="Liu M."/>
            <person name="Fu X."/>
            <person name="Pan Q."/>
            <person name="Wang Y."/>
            <person name="Lv Z."/>
            <person name="Lu X."/>
            <person name="Zhang F."/>
            <person name="Jiang W."/>
            <person name="Ma Y."/>
            <person name="Chen M."/>
            <person name="Hao X."/>
            <person name="Li L."/>
            <person name="Tang Y."/>
            <person name="Lv G."/>
            <person name="Zhou Y."/>
            <person name="Sun X."/>
            <person name="Brodelius P.E."/>
            <person name="Rose J.K.C."/>
            <person name="Tang K."/>
        </authorList>
    </citation>
    <scope>NUCLEOTIDE SEQUENCE [LARGE SCALE GENOMIC DNA]</scope>
    <source>
        <strain evidence="3">cv. Huhao1</strain>
        <tissue evidence="2">Leaf</tissue>
    </source>
</reference>
<keyword evidence="3" id="KW-1185">Reference proteome</keyword>
<feature type="domain" description="Amidase" evidence="1">
    <location>
        <begin position="36"/>
        <end position="150"/>
    </location>
</feature>
<dbReference type="AlphaFoldDB" id="A0A2U1LRR6"/>
<dbReference type="PANTHER" id="PTHR42678:SF34">
    <property type="entry name" value="OS04G0183300 PROTEIN"/>
    <property type="match status" value="1"/>
</dbReference>
<evidence type="ECO:0000313" key="3">
    <source>
        <dbReference type="Proteomes" id="UP000245207"/>
    </source>
</evidence>
<dbReference type="InterPro" id="IPR036928">
    <property type="entry name" value="AS_sf"/>
</dbReference>
<gene>
    <name evidence="2" type="ORF">CTI12_AA461610</name>
</gene>
<dbReference type="STRING" id="35608.A0A2U1LRR6"/>
<dbReference type="InterPro" id="IPR023631">
    <property type="entry name" value="Amidase_dom"/>
</dbReference>
<feature type="domain" description="Amidase" evidence="1">
    <location>
        <begin position="202"/>
        <end position="480"/>
    </location>
</feature>
<evidence type="ECO:0000259" key="1">
    <source>
        <dbReference type="Pfam" id="PF01425"/>
    </source>
</evidence>
<accession>A0A2U1LRR6</accession>
<dbReference type="Gene3D" id="3.90.1300.10">
    <property type="entry name" value="Amidase signature (AS) domain"/>
    <property type="match status" value="1"/>
</dbReference>
<dbReference type="Pfam" id="PF01425">
    <property type="entry name" value="Amidase"/>
    <property type="match status" value="2"/>
</dbReference>
<dbReference type="SUPFAM" id="SSF75304">
    <property type="entry name" value="Amidase signature (AS) enzymes"/>
    <property type="match status" value="1"/>
</dbReference>
<dbReference type="PANTHER" id="PTHR42678">
    <property type="entry name" value="AMIDASE"/>
    <property type="match status" value="1"/>
</dbReference>
<comment type="caution">
    <text evidence="2">The sequence shown here is derived from an EMBL/GenBank/DDBJ whole genome shotgun (WGS) entry which is preliminary data.</text>
</comment>
<protein>
    <submittedName>
        <fullName evidence="2">Amidase family protein</fullName>
    </submittedName>
</protein>
<dbReference type="Proteomes" id="UP000245207">
    <property type="component" value="Unassembled WGS sequence"/>
</dbReference>
<proteinExistence type="predicted"/>
<dbReference type="OrthoDB" id="566138at2759"/>
<organism evidence="2 3">
    <name type="scientific">Artemisia annua</name>
    <name type="common">Sweet wormwood</name>
    <dbReference type="NCBI Taxonomy" id="35608"/>
    <lineage>
        <taxon>Eukaryota</taxon>
        <taxon>Viridiplantae</taxon>
        <taxon>Streptophyta</taxon>
        <taxon>Embryophyta</taxon>
        <taxon>Tracheophyta</taxon>
        <taxon>Spermatophyta</taxon>
        <taxon>Magnoliopsida</taxon>
        <taxon>eudicotyledons</taxon>
        <taxon>Gunneridae</taxon>
        <taxon>Pentapetalae</taxon>
        <taxon>asterids</taxon>
        <taxon>campanulids</taxon>
        <taxon>Asterales</taxon>
        <taxon>Asteraceae</taxon>
        <taxon>Asteroideae</taxon>
        <taxon>Anthemideae</taxon>
        <taxon>Artemisiinae</taxon>
        <taxon>Artemisia</taxon>
    </lineage>
</organism>
<evidence type="ECO:0000313" key="2">
    <source>
        <dbReference type="EMBL" id="PWA51691.1"/>
    </source>
</evidence>
<name>A0A2U1LRR6_ARTAN</name>
<sequence length="542" mass="58860">MFQTINTSTSSEFTIEEATVNEIQTAFINHKLTSKELVHFYINQIEKLNPTYKAVIEINPDALDQAEKADQERKANNPKARLGLHGIPVLIKDNIATKDKLNTTAGSYALLDSVVRRDAGVVKKLRESGAIILGKASLSEWAYFRSSSAPSGWNARTKQAVIMNSIKTKNGYSHTDLSVQASLSAWAYFRSSLAPSGCVSALQAVNPYLATMGPCGSSTGSAIAVATNMVTVSLGTETNGSILCPSNACSVVGIKPTVGLTSRSGVIPISPRQDTVGPICRTVTDAVYVLDAIVGFDEYDVEATQNALKYIPEDGYLKHLNSHGLEGKRLGVMRAYPYFGFGNDTKTLNKFEKHFAILRQAGATLIENLEINNFSHIISLFKGESLLLSAEFKIAINDYLKELVDSPVRSLADVITFNNKFANLELLEQYPQDLFLEAENTNGIGKLEEEALMNLTKASKDGFEKLMKENKLDALVMPYSHGSTVLAIGGYPGIIVPAGYDENGGPYGICFGGLKGSEPTLIEIAYGFEQATKFRKPPPVKE</sequence>
<dbReference type="EMBL" id="PKPP01008059">
    <property type="protein sequence ID" value="PWA51691.1"/>
    <property type="molecule type" value="Genomic_DNA"/>
</dbReference>